<comment type="caution">
    <text evidence="2">The sequence shown here is derived from an EMBL/GenBank/DDBJ whole genome shotgun (WGS) entry which is preliminary data.</text>
</comment>
<evidence type="ECO:0000313" key="2">
    <source>
        <dbReference type="EMBL" id="TVY58078.1"/>
    </source>
</evidence>
<reference evidence="2 3" key="1">
    <citation type="submission" date="2018-05" db="EMBL/GenBank/DDBJ databases">
        <title>Whole genome sequencing for identification of molecular markers to develop diagnostic detection tools for the regulated plant pathogen Lachnellula willkommii.</title>
        <authorList>
            <person name="Giroux E."/>
            <person name="Bilodeau G."/>
        </authorList>
    </citation>
    <scope>NUCLEOTIDE SEQUENCE [LARGE SCALE GENOMIC DNA]</scope>
    <source>
        <strain evidence="2 3">CBS 625.97</strain>
    </source>
</reference>
<organism evidence="2 3">
    <name type="scientific">Lachnellula cervina</name>
    <dbReference type="NCBI Taxonomy" id="1316786"/>
    <lineage>
        <taxon>Eukaryota</taxon>
        <taxon>Fungi</taxon>
        <taxon>Dikarya</taxon>
        <taxon>Ascomycota</taxon>
        <taxon>Pezizomycotina</taxon>
        <taxon>Leotiomycetes</taxon>
        <taxon>Helotiales</taxon>
        <taxon>Lachnaceae</taxon>
        <taxon>Lachnellula</taxon>
    </lineage>
</organism>
<feature type="region of interest" description="Disordered" evidence="1">
    <location>
        <begin position="415"/>
        <end position="483"/>
    </location>
</feature>
<dbReference type="OrthoDB" id="5404323at2759"/>
<feature type="region of interest" description="Disordered" evidence="1">
    <location>
        <begin position="536"/>
        <end position="563"/>
    </location>
</feature>
<feature type="compositionally biased region" description="Basic and acidic residues" evidence="1">
    <location>
        <begin position="88"/>
        <end position="102"/>
    </location>
</feature>
<feature type="compositionally biased region" description="Polar residues" evidence="1">
    <location>
        <begin position="16"/>
        <end position="29"/>
    </location>
</feature>
<evidence type="ECO:0000313" key="3">
    <source>
        <dbReference type="Proteomes" id="UP000481288"/>
    </source>
</evidence>
<evidence type="ECO:0000256" key="1">
    <source>
        <dbReference type="SAM" id="MobiDB-lite"/>
    </source>
</evidence>
<feature type="compositionally biased region" description="Polar residues" evidence="1">
    <location>
        <begin position="433"/>
        <end position="445"/>
    </location>
</feature>
<gene>
    <name evidence="2" type="ORF">LCER1_G001483</name>
</gene>
<feature type="compositionally biased region" description="Low complexity" evidence="1">
    <location>
        <begin position="546"/>
        <end position="558"/>
    </location>
</feature>
<feature type="compositionally biased region" description="Polar residues" evidence="1">
    <location>
        <begin position="104"/>
        <end position="118"/>
    </location>
</feature>
<keyword evidence="3" id="KW-1185">Reference proteome</keyword>
<feature type="compositionally biased region" description="Polar residues" evidence="1">
    <location>
        <begin position="467"/>
        <end position="483"/>
    </location>
</feature>
<proteinExistence type="predicted"/>
<feature type="region of interest" description="Disordered" evidence="1">
    <location>
        <begin position="88"/>
        <end position="130"/>
    </location>
</feature>
<sequence>MFLVSTGMAGHAAQFVSESSPRDSPNFEPNSIPRRHTRQSLTRSAFSTPIPRRATTYEPYTSKVAQRVLHPQRPVSAYLPRAHEPTVRFHEPESDRMSEDCSRSVANSEGSEATTTGGKSRRRRSLRPSTAFHLAHPAPTLTQKQRLLQIRPRLLFQLQMLSADSRPRPAIDVLPSTVVVPRLVKKFPRMFKGKGQLGANDVMVVKSEDYDAPDDQTAEEHESDEEGLANRDLLAVICQMSKECGGSEGKAEIVLNDGRWVASPLPNNSFNFVCEDERGNETTARWAKVRKVTARKSLDLLDGFANDDIKFTFSILDPNSRRHPIIATLTQAKLDIPNSYTISSSASKYPPIRGLPGQPIDNEATSERTTHIVDENLKTLIQVTAIWVALRQGWCPYFKYSDGLAAGTAATNAASGGRVRSMSLTPDGLRPGGTTTRASTPESTSGGFGAVGNKFRQTCVTRGSPASGISSQFENASTPRRSVSAGTAFMQRAAARRTGNAGISTVVASDSEGEAEDNLNPPRRAATENLLRSGSQMMTTPPLALPGSSSTTPDTPTKPYRRPQSLYVPTSFLKHAYTNDHSTRHSVDVMDLKQTPETIDIARKPKAGRWKAFTGKAFTGLFRRLNNARND</sequence>
<accession>A0A7D8ZBQ4</accession>
<dbReference type="EMBL" id="QGMG01000059">
    <property type="protein sequence ID" value="TVY58078.1"/>
    <property type="molecule type" value="Genomic_DNA"/>
</dbReference>
<dbReference type="Proteomes" id="UP000481288">
    <property type="component" value="Unassembled WGS sequence"/>
</dbReference>
<feature type="region of interest" description="Disordered" evidence="1">
    <location>
        <begin position="1"/>
        <end position="43"/>
    </location>
</feature>
<name>A0A7D8ZBQ4_9HELO</name>
<protein>
    <submittedName>
        <fullName evidence="2">Uncharacterized protein</fullName>
    </submittedName>
</protein>
<dbReference type="AlphaFoldDB" id="A0A7D8ZBQ4"/>